<dbReference type="InterPro" id="IPR017938">
    <property type="entry name" value="Riboflavin_synthase-like_b-brl"/>
</dbReference>
<evidence type="ECO:0000256" key="2">
    <source>
        <dbReference type="NCBIfam" id="TIGR00187"/>
    </source>
</evidence>
<dbReference type="PIRSF" id="PIRSF000498">
    <property type="entry name" value="Riboflavin_syn_A"/>
    <property type="match status" value="1"/>
</dbReference>
<accession>A0A4R1K4P0</accession>
<dbReference type="SUPFAM" id="SSF63380">
    <property type="entry name" value="Riboflavin synthase domain-like"/>
    <property type="match status" value="2"/>
</dbReference>
<dbReference type="NCBIfam" id="TIGR00187">
    <property type="entry name" value="ribE"/>
    <property type="match status" value="1"/>
</dbReference>
<dbReference type="GO" id="GO:0009231">
    <property type="term" value="P:riboflavin biosynthetic process"/>
    <property type="evidence" value="ECO:0007669"/>
    <property type="project" value="TreeGrafter"/>
</dbReference>
<reference evidence="5 6" key="1">
    <citation type="submission" date="2019-03" db="EMBL/GenBank/DDBJ databases">
        <title>Genomic Encyclopedia of Type Strains, Phase IV (KMG-IV): sequencing the most valuable type-strain genomes for metagenomic binning, comparative biology and taxonomic classification.</title>
        <authorList>
            <person name="Goeker M."/>
        </authorList>
    </citation>
    <scope>NUCLEOTIDE SEQUENCE [LARGE SCALE GENOMIC DNA]</scope>
    <source>
        <strain evidence="5 6">DSM 18577</strain>
    </source>
</reference>
<dbReference type="PROSITE" id="PS51177">
    <property type="entry name" value="LUMAZINE_BIND"/>
    <property type="match status" value="2"/>
</dbReference>
<evidence type="ECO:0000313" key="6">
    <source>
        <dbReference type="Proteomes" id="UP000295565"/>
    </source>
</evidence>
<keyword evidence="6" id="KW-1185">Reference proteome</keyword>
<dbReference type="InterPro" id="IPR026017">
    <property type="entry name" value="Lumazine-bd_dom"/>
</dbReference>
<dbReference type="NCBIfam" id="NF009566">
    <property type="entry name" value="PRK13020.1"/>
    <property type="match status" value="1"/>
</dbReference>
<evidence type="ECO:0000256" key="1">
    <source>
        <dbReference type="ARBA" id="ARBA00022737"/>
    </source>
</evidence>
<gene>
    <name evidence="5" type="ORF">EV690_1266</name>
</gene>
<feature type="repeat" description="Lumazine-binding" evidence="3">
    <location>
        <begin position="1"/>
        <end position="97"/>
    </location>
</feature>
<dbReference type="EMBL" id="SMGD01000011">
    <property type="protein sequence ID" value="TCK59098.1"/>
    <property type="molecule type" value="Genomic_DNA"/>
</dbReference>
<comment type="caution">
    <text evidence="5">The sequence shown here is derived from an EMBL/GenBank/DDBJ whole genome shotgun (WGS) entry which is preliminary data.</text>
</comment>
<sequence>MYSGIIHGHYPITVVKRQPGLLTFAVEFPPSLIENLKLGASVAIDGVCQTVSKIAGQQVFFDAMQETLDKTTLGYLQLQDSVNVERSLRYGDENGGHELSGHVDGRLSIVDIEQLEHNHILTLQVPPNYRKYIFNKGFLAIHGASLTVSDYQPLEGLFKVYLTPETLRLTNLGHFKKGDELNFEIDRRSQVIVDTVENYLSQRPAA</sequence>
<keyword evidence="1" id="KW-0677">Repeat</keyword>
<dbReference type="AlphaFoldDB" id="A0A4R1K4P0"/>
<feature type="repeat" description="Lumazine-binding" evidence="3">
    <location>
        <begin position="98"/>
        <end position="196"/>
    </location>
</feature>
<dbReference type="Pfam" id="PF00677">
    <property type="entry name" value="Lum_binding"/>
    <property type="match status" value="2"/>
</dbReference>
<dbReference type="InterPro" id="IPR023366">
    <property type="entry name" value="ATP_synth_asu-like_sf"/>
</dbReference>
<dbReference type="Gene3D" id="2.40.30.20">
    <property type="match status" value="2"/>
</dbReference>
<feature type="domain" description="Lumazine-binding" evidence="4">
    <location>
        <begin position="1"/>
        <end position="97"/>
    </location>
</feature>
<proteinExistence type="predicted"/>
<organism evidence="5 6">
    <name type="scientific">Celerinatantimonas diazotrophica</name>
    <dbReference type="NCBI Taxonomy" id="412034"/>
    <lineage>
        <taxon>Bacteria</taxon>
        <taxon>Pseudomonadati</taxon>
        <taxon>Pseudomonadota</taxon>
        <taxon>Gammaproteobacteria</taxon>
        <taxon>Celerinatantimonadaceae</taxon>
        <taxon>Celerinatantimonas</taxon>
    </lineage>
</organism>
<dbReference type="GO" id="GO:0004746">
    <property type="term" value="F:riboflavin synthase activity"/>
    <property type="evidence" value="ECO:0007669"/>
    <property type="project" value="UniProtKB-UniRule"/>
</dbReference>
<evidence type="ECO:0000256" key="3">
    <source>
        <dbReference type="PROSITE-ProRule" id="PRU00524"/>
    </source>
</evidence>
<evidence type="ECO:0000313" key="5">
    <source>
        <dbReference type="EMBL" id="TCK59098.1"/>
    </source>
</evidence>
<protein>
    <recommendedName>
        <fullName evidence="2">Riboflavin synthase</fullName>
        <ecNumber evidence="2">2.5.1.9</ecNumber>
    </recommendedName>
</protein>
<evidence type="ECO:0000259" key="4">
    <source>
        <dbReference type="PROSITE" id="PS51177"/>
    </source>
</evidence>
<dbReference type="EC" id="2.5.1.9" evidence="2"/>
<dbReference type="PANTHER" id="PTHR21098">
    <property type="entry name" value="RIBOFLAVIN SYNTHASE ALPHA CHAIN"/>
    <property type="match status" value="1"/>
</dbReference>
<dbReference type="NCBIfam" id="NF006767">
    <property type="entry name" value="PRK09289.1"/>
    <property type="match status" value="1"/>
</dbReference>
<dbReference type="OrthoDB" id="9788537at2"/>
<dbReference type="CDD" id="cd00402">
    <property type="entry name" value="Riboflavin_synthase_like"/>
    <property type="match status" value="1"/>
</dbReference>
<dbReference type="InterPro" id="IPR001783">
    <property type="entry name" value="Lumazine-bd"/>
</dbReference>
<dbReference type="PANTHER" id="PTHR21098:SF0">
    <property type="entry name" value="RIBOFLAVIN SYNTHASE"/>
    <property type="match status" value="1"/>
</dbReference>
<dbReference type="RefSeq" id="WP_131912052.1">
    <property type="nucleotide sequence ID" value="NZ_OU594967.1"/>
</dbReference>
<name>A0A4R1K4P0_9GAMM</name>
<feature type="domain" description="Lumazine-binding" evidence="4">
    <location>
        <begin position="98"/>
        <end position="196"/>
    </location>
</feature>
<dbReference type="Proteomes" id="UP000295565">
    <property type="component" value="Unassembled WGS sequence"/>
</dbReference>